<dbReference type="Pfam" id="PF00501">
    <property type="entry name" value="AMP-binding"/>
    <property type="match status" value="1"/>
</dbReference>
<dbReference type="RefSeq" id="WP_131144524.1">
    <property type="nucleotide sequence ID" value="NZ_BMWV01000009.1"/>
</dbReference>
<reference evidence="3" key="1">
    <citation type="journal article" date="2014" name="Int. J. Syst. Evol. Microbiol.">
        <title>Complete genome sequence of Corynebacterium casei LMG S-19264T (=DSM 44701T), isolated from a smear-ripened cheese.</title>
        <authorList>
            <consortium name="US DOE Joint Genome Institute (JGI-PGF)"/>
            <person name="Walter F."/>
            <person name="Albersmeier A."/>
            <person name="Kalinowski J."/>
            <person name="Ruckert C."/>
        </authorList>
    </citation>
    <scope>NUCLEOTIDE SEQUENCE</scope>
    <source>
        <strain evidence="3">KCTC 12343</strain>
    </source>
</reference>
<proteinExistence type="predicted"/>
<dbReference type="OrthoDB" id="9787658at2"/>
<gene>
    <name evidence="4" type="ORF">EYF70_05590</name>
    <name evidence="3" type="ORF">GCM10007387_39840</name>
</gene>
<dbReference type="InterPro" id="IPR042099">
    <property type="entry name" value="ANL_N_sf"/>
</dbReference>
<protein>
    <submittedName>
        <fullName evidence="3">AMP-binding protein</fullName>
    </submittedName>
</protein>
<dbReference type="InterPro" id="IPR029069">
    <property type="entry name" value="HotDog_dom_sf"/>
</dbReference>
<name>A0A411WUD4_9BURK</name>
<dbReference type="Pfam" id="PF22818">
    <property type="entry name" value="ApeI-like"/>
    <property type="match status" value="1"/>
</dbReference>
<evidence type="ECO:0000313" key="4">
    <source>
        <dbReference type="EMBL" id="QBI00385.1"/>
    </source>
</evidence>
<dbReference type="Gene3D" id="3.10.129.10">
    <property type="entry name" value="Hotdog Thioesterase"/>
    <property type="match status" value="1"/>
</dbReference>
<dbReference type="InterPro" id="IPR054545">
    <property type="entry name" value="ApeI-like"/>
</dbReference>
<evidence type="ECO:0000313" key="3">
    <source>
        <dbReference type="EMBL" id="GGY53485.1"/>
    </source>
</evidence>
<dbReference type="SUPFAM" id="SSF56801">
    <property type="entry name" value="Acetyl-CoA synthetase-like"/>
    <property type="match status" value="1"/>
</dbReference>
<dbReference type="EMBL" id="BMWV01000009">
    <property type="protein sequence ID" value="GGY53485.1"/>
    <property type="molecule type" value="Genomic_DNA"/>
</dbReference>
<dbReference type="InterPro" id="IPR000873">
    <property type="entry name" value="AMP-dep_synth/lig_dom"/>
</dbReference>
<sequence>MSDSLTTLAVRLAARPPSIPVGVRAGAAVGTAAFLARAQAWRALLGGHPGSRFALYLDDSIEFAAALLGAWHAGKTVWLAADTLDATCANLREHVHGFLGEFPAACAPLVPAVDSTVDATLEGNAAPWLELDPEADALVVFTSGSTGAAQAIPKKLRQMASEVATLETLFGAPAGDAAVIATVSHQHIYGLLFKVLWALNTGRAIHAASIAFPEALAPALAAQRCVLVASPAHLKRLPAHLDWQGARRHVAAVFSSGGPLPADTAHACGSLLGCVPVEVFGSSETGGIAWRQRAAMPAIGDDGWTPFPTVAWRLRENFLEVRSPHLPDDAWLPLADHAQELGNDGNRRFQLLGRGDRIAKIEEKRISLDAIEAALLACGLAAEARVALCEPDAGHRQVLAAFVVPTPAGRSLLEQEGKLALNARLRAVLAGVVDAVALPRRWRYLDALPVNAQGKTTVAALLALLNVGPADPLPAPAAAPRLPQVRELARDGDGRRVLLEIVAPANLVYFDGHFTQAPILPGVAQVEWAIRYGREHFSLPPVFRAMHALKFQHVIQPGQPVELELLHDPAKGQLAFAFRSPSGQHASGRILFRPEAAHG</sequence>
<evidence type="ECO:0000259" key="2">
    <source>
        <dbReference type="Pfam" id="PF22818"/>
    </source>
</evidence>
<dbReference type="InterPro" id="IPR045851">
    <property type="entry name" value="AMP-bd_C_sf"/>
</dbReference>
<dbReference type="EMBL" id="CP036401">
    <property type="protein sequence ID" value="QBI00385.1"/>
    <property type="molecule type" value="Genomic_DNA"/>
</dbReference>
<accession>A0A411WUD4</accession>
<dbReference type="SUPFAM" id="SSF54637">
    <property type="entry name" value="Thioesterase/thiol ester dehydrase-isomerase"/>
    <property type="match status" value="1"/>
</dbReference>
<reference evidence="3" key="3">
    <citation type="submission" date="2022-12" db="EMBL/GenBank/DDBJ databases">
        <authorList>
            <person name="Sun Q."/>
            <person name="Kim S."/>
        </authorList>
    </citation>
    <scope>NUCLEOTIDE SEQUENCE</scope>
    <source>
        <strain evidence="3">KCTC 12343</strain>
    </source>
</reference>
<dbReference type="InterPro" id="IPR050237">
    <property type="entry name" value="ATP-dep_AMP-bd_enzyme"/>
</dbReference>
<feature type="domain" description="AMP-dependent synthetase/ligase" evidence="1">
    <location>
        <begin position="130"/>
        <end position="311"/>
    </location>
</feature>
<dbReference type="AlphaFoldDB" id="A0A411WUD4"/>
<keyword evidence="5" id="KW-1185">Reference proteome</keyword>
<organism evidence="3 6">
    <name type="scientific">Pseudoduganella albidiflava</name>
    <dbReference type="NCBI Taxonomy" id="321983"/>
    <lineage>
        <taxon>Bacteria</taxon>
        <taxon>Pseudomonadati</taxon>
        <taxon>Pseudomonadota</taxon>
        <taxon>Betaproteobacteria</taxon>
        <taxon>Burkholderiales</taxon>
        <taxon>Oxalobacteraceae</taxon>
        <taxon>Telluria group</taxon>
        <taxon>Pseudoduganella</taxon>
    </lineage>
</organism>
<evidence type="ECO:0000313" key="5">
    <source>
        <dbReference type="Proteomes" id="UP000292307"/>
    </source>
</evidence>
<dbReference type="Proteomes" id="UP000628442">
    <property type="component" value="Unassembled WGS sequence"/>
</dbReference>
<evidence type="ECO:0000259" key="1">
    <source>
        <dbReference type="Pfam" id="PF00501"/>
    </source>
</evidence>
<reference evidence="4 5" key="2">
    <citation type="submission" date="2019-02" db="EMBL/GenBank/DDBJ databases">
        <title>Draft Genome Sequences of Six Type Strains of the Genus Massilia.</title>
        <authorList>
            <person name="Miess H."/>
            <person name="Frediansyhah A."/>
            <person name="Gross H."/>
        </authorList>
    </citation>
    <scope>NUCLEOTIDE SEQUENCE [LARGE SCALE GENOMIC DNA]</scope>
    <source>
        <strain evidence="4 5">DSM 17472</strain>
    </source>
</reference>
<dbReference type="Proteomes" id="UP000292307">
    <property type="component" value="Chromosome"/>
</dbReference>
<dbReference type="PANTHER" id="PTHR43767:SF1">
    <property type="entry name" value="NONRIBOSOMAL PEPTIDE SYNTHASE PES1 (EUROFUNG)-RELATED"/>
    <property type="match status" value="1"/>
</dbReference>
<evidence type="ECO:0000313" key="6">
    <source>
        <dbReference type="Proteomes" id="UP000628442"/>
    </source>
</evidence>
<dbReference type="GO" id="GO:0016878">
    <property type="term" value="F:acid-thiol ligase activity"/>
    <property type="evidence" value="ECO:0007669"/>
    <property type="project" value="UniProtKB-ARBA"/>
</dbReference>
<dbReference type="Gene3D" id="3.30.300.30">
    <property type="match status" value="1"/>
</dbReference>
<feature type="domain" description="ApeI dehydratase-like" evidence="2">
    <location>
        <begin position="493"/>
        <end position="589"/>
    </location>
</feature>
<dbReference type="PANTHER" id="PTHR43767">
    <property type="entry name" value="LONG-CHAIN-FATTY-ACID--COA LIGASE"/>
    <property type="match status" value="1"/>
</dbReference>
<dbReference type="Gene3D" id="3.40.50.12780">
    <property type="entry name" value="N-terminal domain of ligase-like"/>
    <property type="match status" value="1"/>
</dbReference>